<organism evidence="1 2">
    <name type="scientific">Nonomuraea aridisoli</name>
    <dbReference type="NCBI Taxonomy" id="2070368"/>
    <lineage>
        <taxon>Bacteria</taxon>
        <taxon>Bacillati</taxon>
        <taxon>Actinomycetota</taxon>
        <taxon>Actinomycetes</taxon>
        <taxon>Streptosporangiales</taxon>
        <taxon>Streptosporangiaceae</taxon>
        <taxon>Nonomuraea</taxon>
    </lineage>
</organism>
<keyword evidence="2" id="KW-1185">Reference proteome</keyword>
<accession>A0A2W2E1B0</accession>
<protein>
    <submittedName>
        <fullName evidence="1">Uncharacterized protein</fullName>
    </submittedName>
</protein>
<evidence type="ECO:0000313" key="1">
    <source>
        <dbReference type="EMBL" id="PZG18016.1"/>
    </source>
</evidence>
<dbReference type="Proteomes" id="UP000249304">
    <property type="component" value="Unassembled WGS sequence"/>
</dbReference>
<name>A0A2W2E1B0_9ACTN</name>
<dbReference type="OrthoDB" id="3504852at2"/>
<sequence length="366" mass="39606">MDRATLAAAARYFPLVGYARPAYPPLRDRVAEIAGIVEDAAQPGADRLHGGAHALNKAALLASDCGLPDLARDLCLQHIDIYRQGGRPLTAHEARYMLEPVHNLARLQIRADAGEPAMRLLDAMYRAAVHGTDLVVEGRTLPLTGVTGTREERYKLHEWAWRQYVADGIRTLTLAGRWDEAVTHAKAHRGIGDHLMEGRQAVIVAHCLRGATQAARDVLEESAITQPWERQVAGCLRALCADDTAESRHVRVMVDLFRSAKPAPDFMVFRARLGLTVATIAQSSDPDAAGRVRAQVAAEVIESGDGYAARDILRHPLAYEAHRDALAGIVASSGLRAGIIPAPLLDTLTCSAKTACELLTAALRRA</sequence>
<comment type="caution">
    <text evidence="1">The sequence shown here is derived from an EMBL/GenBank/DDBJ whole genome shotgun (WGS) entry which is preliminary data.</text>
</comment>
<reference evidence="1 2" key="1">
    <citation type="submission" date="2018-01" db="EMBL/GenBank/DDBJ databases">
        <title>Draft genome sequence of Nonomuraea sp. KC333.</title>
        <authorList>
            <person name="Sahin N."/>
            <person name="Saygin H."/>
            <person name="Ay H."/>
        </authorList>
    </citation>
    <scope>NUCLEOTIDE SEQUENCE [LARGE SCALE GENOMIC DNA]</scope>
    <source>
        <strain evidence="1 2">KC333</strain>
    </source>
</reference>
<proteinExistence type="predicted"/>
<gene>
    <name evidence="1" type="ORF">C1J01_16220</name>
</gene>
<dbReference type="AlphaFoldDB" id="A0A2W2E1B0"/>
<dbReference type="EMBL" id="POUD01000058">
    <property type="protein sequence ID" value="PZG18016.1"/>
    <property type="molecule type" value="Genomic_DNA"/>
</dbReference>
<dbReference type="RefSeq" id="WP_111179810.1">
    <property type="nucleotide sequence ID" value="NZ_POUD01000058.1"/>
</dbReference>
<evidence type="ECO:0000313" key="2">
    <source>
        <dbReference type="Proteomes" id="UP000249304"/>
    </source>
</evidence>